<proteinExistence type="predicted"/>
<evidence type="ECO:0000256" key="1">
    <source>
        <dbReference type="SAM" id="MobiDB-lite"/>
    </source>
</evidence>
<evidence type="ECO:0000313" key="4">
    <source>
        <dbReference type="Proteomes" id="UP000199385"/>
    </source>
</evidence>
<dbReference type="EMBL" id="LT594323">
    <property type="protein sequence ID" value="SBT38722.1"/>
    <property type="molecule type" value="Genomic_DNA"/>
</dbReference>
<feature type="transmembrane region" description="Helical" evidence="2">
    <location>
        <begin position="12"/>
        <end position="30"/>
    </location>
</feature>
<name>A0A1A8Z4J2_9ACTN</name>
<dbReference type="STRING" id="261654.GA0070611_0652"/>
<dbReference type="AlphaFoldDB" id="A0A1A8Z4J2"/>
<dbReference type="PATRIC" id="fig|261654.4.peg.659"/>
<organism evidence="3 4">
    <name type="scientific">Micromonospora auratinigra</name>
    <dbReference type="NCBI Taxonomy" id="261654"/>
    <lineage>
        <taxon>Bacteria</taxon>
        <taxon>Bacillati</taxon>
        <taxon>Actinomycetota</taxon>
        <taxon>Actinomycetes</taxon>
        <taxon>Micromonosporales</taxon>
        <taxon>Micromonosporaceae</taxon>
        <taxon>Micromonospora</taxon>
    </lineage>
</organism>
<reference evidence="4" key="1">
    <citation type="submission" date="2016-06" db="EMBL/GenBank/DDBJ databases">
        <authorList>
            <person name="Varghese N."/>
            <person name="Submissions Spin"/>
        </authorList>
    </citation>
    <scope>NUCLEOTIDE SEQUENCE [LARGE SCALE GENOMIC DNA]</scope>
    <source>
        <strain evidence="4">DSM 44815</strain>
    </source>
</reference>
<dbReference type="Proteomes" id="UP000199385">
    <property type="component" value="Chromosome I"/>
</dbReference>
<gene>
    <name evidence="3" type="ORF">GA0070611_0652</name>
</gene>
<protein>
    <submittedName>
        <fullName evidence="3">Uncharacterized protein</fullName>
    </submittedName>
</protein>
<keyword evidence="2" id="KW-1133">Transmembrane helix</keyword>
<keyword evidence="2" id="KW-0472">Membrane</keyword>
<evidence type="ECO:0000256" key="2">
    <source>
        <dbReference type="SAM" id="Phobius"/>
    </source>
</evidence>
<evidence type="ECO:0000313" key="3">
    <source>
        <dbReference type="EMBL" id="SBT38722.1"/>
    </source>
</evidence>
<feature type="region of interest" description="Disordered" evidence="1">
    <location>
        <begin position="170"/>
        <end position="200"/>
    </location>
</feature>
<keyword evidence="4" id="KW-1185">Reference proteome</keyword>
<sequence>MGSDQLGTRRNHAIRWMVALAILLVGQVIWPGRGAADPECNWTGPALSLPAVRTACGPWLSVPKGGDPLYLHFRQGKVVFKGSVQWWAEFYVPPLLARTEQTPPQAGWPFVEWVRVWDDKNESRCSFRYYFAYGTGRSCVLNSVSTLQTGSAAEICLLYVKDGKPPVWQRSGSISLGTSGGGEPPDPNESPGGPAPRCGG</sequence>
<accession>A0A1A8Z4J2</accession>
<keyword evidence="2" id="KW-0812">Transmembrane</keyword>